<evidence type="ECO:0000313" key="4">
    <source>
        <dbReference type="Proteomes" id="UP000384372"/>
    </source>
</evidence>
<sequence>MKLQHIKKQLLTVALTTVAMGAMAQSLNSAYYTEDYKFRHDLNPAYGNDQNYISIPALGNVSVNTHGNFGYQDVVMNNPMYGVENGAKKMTTFMNPYISTSDALDGFSTGNNRITGDVNIALLSAGFKGFGGYNTIEVNAKTSFGIALPYELFEFAKNTGNNSYDIGDIRAHAMSYGELALGHSRQINKKLRLGAKLKFLFGIARADVEMNDVKADLTANDKWLISAKAKANMSMKGFCYKQETKEYNDPSKGEYEYVNDVDVDGAGLSGFGMAIDLGGEYKINDSWTVNASVLDLGFMHWSNNMQAANRQDIFVFDGFTDMDVKQGNGNEVFDDKADKYGDQLADFANLTDEGDQGSRTTGIGATINVGASYKLPCYKKMTFGLLSSTRIKGAYSWTEGRLSANWAPLKWLDGGVNFAVNSFTASMGWVLNIHPKGYNLFIGMDHLLGKMSKECIPLSSNASVAVGMNITW</sequence>
<feature type="chain" id="PRO_5025641927" description="DUF5723 domain-containing protein" evidence="1">
    <location>
        <begin position="25"/>
        <end position="472"/>
    </location>
</feature>
<dbReference type="RefSeq" id="WP_158463799.1">
    <property type="nucleotide sequence ID" value="NZ_VZAD01000070.1"/>
</dbReference>
<gene>
    <name evidence="3" type="ORF">F7D20_09285</name>
</gene>
<feature type="signal peptide" evidence="1">
    <location>
        <begin position="1"/>
        <end position="24"/>
    </location>
</feature>
<dbReference type="AlphaFoldDB" id="A0A6A7WCN3"/>
<evidence type="ECO:0000313" key="3">
    <source>
        <dbReference type="EMBL" id="MQP12141.1"/>
    </source>
</evidence>
<proteinExistence type="predicted"/>
<dbReference type="OrthoDB" id="1489601at2"/>
<evidence type="ECO:0000259" key="2">
    <source>
        <dbReference type="Pfam" id="PF18990"/>
    </source>
</evidence>
<comment type="caution">
    <text evidence="3">The sequence shown here is derived from an EMBL/GenBank/DDBJ whole genome shotgun (WGS) entry which is preliminary data.</text>
</comment>
<protein>
    <recommendedName>
        <fullName evidence="2">DUF5723 domain-containing protein</fullName>
    </recommendedName>
</protein>
<name>A0A6A7WCN3_9BACT</name>
<organism evidence="3 4">
    <name type="scientific">Segatella copri</name>
    <dbReference type="NCBI Taxonomy" id="165179"/>
    <lineage>
        <taxon>Bacteria</taxon>
        <taxon>Pseudomonadati</taxon>
        <taxon>Bacteroidota</taxon>
        <taxon>Bacteroidia</taxon>
        <taxon>Bacteroidales</taxon>
        <taxon>Prevotellaceae</taxon>
        <taxon>Segatella</taxon>
    </lineage>
</organism>
<reference evidence="3 4" key="1">
    <citation type="submission" date="2019-09" db="EMBL/GenBank/DDBJ databases">
        <title>Distinct polysaccharide growth profiles of human intestinal Prevotella copri isolates.</title>
        <authorList>
            <person name="Fehlner-Peach H."/>
            <person name="Magnabosco C."/>
            <person name="Raghavan V."/>
            <person name="Scher J.U."/>
            <person name="Tett A."/>
            <person name="Cox L.M."/>
            <person name="Gottsegen C."/>
            <person name="Watters A."/>
            <person name="Wiltshire- Gordon J.D."/>
            <person name="Segata N."/>
            <person name="Bonneau R."/>
            <person name="Littman D.R."/>
        </authorList>
    </citation>
    <scope>NUCLEOTIDE SEQUENCE [LARGE SCALE GENOMIC DNA]</scope>
    <source>
        <strain evidence="4">iAQ1173</strain>
    </source>
</reference>
<dbReference type="EMBL" id="VZAD01000070">
    <property type="protein sequence ID" value="MQP12141.1"/>
    <property type="molecule type" value="Genomic_DNA"/>
</dbReference>
<feature type="domain" description="DUF5723" evidence="2">
    <location>
        <begin position="44"/>
        <end position="445"/>
    </location>
</feature>
<accession>A0A6A7WCN3</accession>
<keyword evidence="4" id="KW-1185">Reference proteome</keyword>
<keyword evidence="1" id="KW-0732">Signal</keyword>
<evidence type="ECO:0000256" key="1">
    <source>
        <dbReference type="SAM" id="SignalP"/>
    </source>
</evidence>
<dbReference type="Proteomes" id="UP000384372">
    <property type="component" value="Unassembled WGS sequence"/>
</dbReference>
<dbReference type="Pfam" id="PF18990">
    <property type="entry name" value="DUF5723"/>
    <property type="match status" value="1"/>
</dbReference>
<dbReference type="InterPro" id="IPR043781">
    <property type="entry name" value="DUF5723"/>
</dbReference>